<name>A0ACC8XG80_9FIRM</name>
<keyword evidence="2" id="KW-1185">Reference proteome</keyword>
<evidence type="ECO:0000313" key="1">
    <source>
        <dbReference type="EMBL" id="ONI42625.1"/>
    </source>
</evidence>
<protein>
    <submittedName>
        <fullName evidence="1">Uncharacterized protein</fullName>
    </submittedName>
</protein>
<reference evidence="1" key="1">
    <citation type="submission" date="2016-08" db="EMBL/GenBank/DDBJ databases">
        <authorList>
            <person name="Ngugi D.K."/>
            <person name="Miyake S."/>
            <person name="Stingl U."/>
        </authorList>
    </citation>
    <scope>NUCLEOTIDE SEQUENCE</scope>
    <source>
        <strain evidence="1">SCG-B11WGA-EpuloA1</strain>
    </source>
</reference>
<dbReference type="Proteomes" id="UP000188605">
    <property type="component" value="Unassembled WGS sequence"/>
</dbReference>
<proteinExistence type="predicted"/>
<organism evidence="1 2">
    <name type="scientific">Candidatus Epulonipiscium fishelsonii</name>
    <dbReference type="NCBI Taxonomy" id="77094"/>
    <lineage>
        <taxon>Bacteria</taxon>
        <taxon>Bacillati</taxon>
        <taxon>Bacillota</taxon>
        <taxon>Clostridia</taxon>
        <taxon>Lachnospirales</taxon>
        <taxon>Lachnospiraceae</taxon>
        <taxon>Candidatus Epulonipiscium</taxon>
    </lineage>
</organism>
<accession>A0ACC8XG80</accession>
<gene>
    <name evidence="1" type="ORF">AN396_13665</name>
</gene>
<sequence length="166" mass="19266">MVRLAKIDDIDRIVEIKNLAIAQMGKNNIYQWNELYPTKEDFLCDIKNETLYVVEENSKIGAAACIDQNIPSEYKDASFWSSNAPAYTMHRLVVDPLCTKKGYASLLMNKLEEIALYNNVTNIQIDTFSQNYLAQNLFRKHGYIYVGDVHFRAKIEPFYCFEKMLT</sequence>
<comment type="caution">
    <text evidence="1">The sequence shown here is derived from an EMBL/GenBank/DDBJ whole genome shotgun (WGS) entry which is preliminary data.</text>
</comment>
<evidence type="ECO:0000313" key="2">
    <source>
        <dbReference type="Proteomes" id="UP000188605"/>
    </source>
</evidence>
<dbReference type="EMBL" id="LJDB01000009">
    <property type="protein sequence ID" value="ONI42625.1"/>
    <property type="molecule type" value="Genomic_DNA"/>
</dbReference>